<comment type="caution">
    <text evidence="2">The sequence shown here is derived from an EMBL/GenBank/DDBJ whole genome shotgun (WGS) entry which is preliminary data.</text>
</comment>
<protein>
    <recommendedName>
        <fullName evidence="4">Lipoprotein</fullName>
    </recommendedName>
</protein>
<dbReference type="Proteomes" id="UP000320643">
    <property type="component" value="Unassembled WGS sequence"/>
</dbReference>
<feature type="chain" id="PRO_5022115170" description="Lipoprotein" evidence="1">
    <location>
        <begin position="18"/>
        <end position="714"/>
    </location>
</feature>
<dbReference type="PROSITE" id="PS51257">
    <property type="entry name" value="PROKAR_LIPOPROTEIN"/>
    <property type="match status" value="1"/>
</dbReference>
<evidence type="ECO:0000313" key="2">
    <source>
        <dbReference type="EMBL" id="TRW23084.1"/>
    </source>
</evidence>
<dbReference type="SUPFAM" id="SSF48452">
    <property type="entry name" value="TPR-like"/>
    <property type="match status" value="1"/>
</dbReference>
<feature type="signal peptide" evidence="1">
    <location>
        <begin position="1"/>
        <end position="17"/>
    </location>
</feature>
<dbReference type="EMBL" id="VJVZ01000010">
    <property type="protein sequence ID" value="TRW23084.1"/>
    <property type="molecule type" value="Genomic_DNA"/>
</dbReference>
<evidence type="ECO:0000256" key="1">
    <source>
        <dbReference type="SAM" id="SignalP"/>
    </source>
</evidence>
<dbReference type="RefSeq" id="WP_143374298.1">
    <property type="nucleotide sequence ID" value="NZ_VJVZ01000010.1"/>
</dbReference>
<dbReference type="Gene3D" id="1.25.40.10">
    <property type="entry name" value="Tetratricopeptide repeat domain"/>
    <property type="match status" value="1"/>
</dbReference>
<evidence type="ECO:0008006" key="4">
    <source>
        <dbReference type="Google" id="ProtNLM"/>
    </source>
</evidence>
<dbReference type="InterPro" id="IPR011990">
    <property type="entry name" value="TPR-like_helical_dom_sf"/>
</dbReference>
<keyword evidence="1" id="KW-0732">Signal</keyword>
<dbReference type="OrthoDB" id="9769023at2"/>
<name>A0A552UXY2_9FLAO</name>
<proteinExistence type="predicted"/>
<gene>
    <name evidence="2" type="ORF">FMM05_15435</name>
</gene>
<organism evidence="2 3">
    <name type="scientific">Flavobacterium zepuense</name>
    <dbReference type="NCBI Taxonomy" id="2593302"/>
    <lineage>
        <taxon>Bacteria</taxon>
        <taxon>Pseudomonadati</taxon>
        <taxon>Bacteroidota</taxon>
        <taxon>Flavobacteriia</taxon>
        <taxon>Flavobacteriales</taxon>
        <taxon>Flavobacteriaceae</taxon>
        <taxon>Flavobacterium</taxon>
    </lineage>
</organism>
<accession>A0A552UXY2</accession>
<keyword evidence="3" id="KW-1185">Reference proteome</keyword>
<dbReference type="AlphaFoldDB" id="A0A552UXY2"/>
<reference evidence="2 3" key="1">
    <citation type="submission" date="2019-07" db="EMBL/GenBank/DDBJ databases">
        <title>Flavobacterium sp. nov., isolated from glacier ice.</title>
        <authorList>
            <person name="Liu Q."/>
            <person name="Xin Y.-H."/>
        </authorList>
    </citation>
    <scope>NUCLEOTIDE SEQUENCE [LARGE SCALE GENOMIC DNA]</scope>
    <source>
        <strain evidence="2 3">ZT4R6</strain>
    </source>
</reference>
<sequence length="714" mass="78621">MKAAKRATALVFNGAWALLLIGLQSCGTYNSKTSEIENDLVNGNFDQAITNIDKNKFLLKDRNRLLYLFEKGKMEHLKGNYEASNTLLEDAYIMIDDQIKTSVGQAVAAKFTNPMAEPYKGEDFEKVTIHYYKALNYWHMGMVNEALVEAKRINIKLLELNDKYPNNKNKYREDAFSQILQGILYETTGDINGAFIAYRNAQEIYERSNGEYFGVPLPQQLKTDLLRTTRQLGFTQEYNDYVKKFGTKSDNTAATPAGEAVIFWENGLGPAKDQIVITASGAGGIFYGSYMDGDVVQDILIPIPSSLNLGSINAIAIPKYRERSAYYTKASVVVGSNEQAFELAQDFYPIARQCLKDRMLRETIDLVARFATKKGAGALLGALAASTTKDNKDGSNDLGDLVKFGADLAGAATEKADTRNWQSLPATIGYVRVPLKEGVNKFIIKKYGAKGIDADTITIQSRRGLQIINYFDLGRTQVFPANGAVSSTTIPTADEYLSASSIVNNYFKAIGGMPNINLVKSTFATSTVRSNAQGVVTTKEVTNKTMANNTSYTKTVSNGKNTDVVIIGTDGGATVSNNAKPVKLDQDEYLRQKSFIQPYQSYNLQSKIAGTRISGFATINKEKAYAVSFTEPVTKLAVINYYSVATGLLLASKTTTTKGTEQYSITSNYTDYRDVKGVKFPFAIKTVGDDFTTEERITQLKVNEGVTDADFKIN</sequence>
<evidence type="ECO:0000313" key="3">
    <source>
        <dbReference type="Proteomes" id="UP000320643"/>
    </source>
</evidence>